<feature type="compositionally biased region" description="Polar residues" evidence="2">
    <location>
        <begin position="187"/>
        <end position="196"/>
    </location>
</feature>
<keyword evidence="1" id="KW-0862">Zinc</keyword>
<feature type="region of interest" description="Disordered" evidence="2">
    <location>
        <begin position="81"/>
        <end position="217"/>
    </location>
</feature>
<evidence type="ECO:0000313" key="5">
    <source>
        <dbReference type="Proteomes" id="UP001218188"/>
    </source>
</evidence>
<dbReference type="AlphaFoldDB" id="A0AAD6TJ68"/>
<proteinExistence type="predicted"/>
<feature type="compositionally biased region" description="Basic and acidic residues" evidence="2">
    <location>
        <begin position="163"/>
        <end position="173"/>
    </location>
</feature>
<dbReference type="PROSITE" id="PS50966">
    <property type="entry name" value="ZF_SWIM"/>
    <property type="match status" value="1"/>
</dbReference>
<evidence type="ECO:0000259" key="3">
    <source>
        <dbReference type="PROSITE" id="PS50966"/>
    </source>
</evidence>
<keyword evidence="1" id="KW-0479">Metal-binding</keyword>
<feature type="compositionally biased region" description="Basic residues" evidence="2">
    <location>
        <begin position="201"/>
        <end position="210"/>
    </location>
</feature>
<dbReference type="Proteomes" id="UP001218188">
    <property type="component" value="Unassembled WGS sequence"/>
</dbReference>
<feature type="domain" description="SWIM-type" evidence="3">
    <location>
        <begin position="38"/>
        <end position="73"/>
    </location>
</feature>
<name>A0AAD6TJ68_9AGAR</name>
<protein>
    <recommendedName>
        <fullName evidence="3">SWIM-type domain-containing protein</fullName>
    </recommendedName>
</protein>
<dbReference type="GO" id="GO:0008270">
    <property type="term" value="F:zinc ion binding"/>
    <property type="evidence" value="ECO:0007669"/>
    <property type="project" value="UniProtKB-KW"/>
</dbReference>
<evidence type="ECO:0000256" key="2">
    <source>
        <dbReference type="SAM" id="MobiDB-lite"/>
    </source>
</evidence>
<comment type="caution">
    <text evidence="4">The sequence shown here is derived from an EMBL/GenBank/DDBJ whole genome shotgun (WGS) entry which is preliminary data.</text>
</comment>
<dbReference type="InterPro" id="IPR007527">
    <property type="entry name" value="Znf_SWIM"/>
</dbReference>
<dbReference type="EMBL" id="JARJCM010000004">
    <property type="protein sequence ID" value="KAJ7045955.1"/>
    <property type="molecule type" value="Genomic_DNA"/>
</dbReference>
<gene>
    <name evidence="4" type="ORF">C8F04DRAFT_1173879</name>
</gene>
<keyword evidence="5" id="KW-1185">Reference proteome</keyword>
<evidence type="ECO:0000313" key="4">
    <source>
        <dbReference type="EMBL" id="KAJ7045955.1"/>
    </source>
</evidence>
<sequence>MSEIGKSRSLFIVMANKEKKTSKKDKKKAKDSKELRYYRVTEDHDGALVCNCPEFDKTGKPCVEILAARLQIEFGPSKAYFGLPTAADSEDDNVLPAKAKSKGKKQRAGSGPGRRGQRAPADHRVEEVHNAFLERVEKGWNPFGNNQDFTDTEDEGQPQQKKSKLEDKDDEAVGSKVTPGRPAATTPLHTGRSSASPAKFSGKRGPKGKGKNSVLPPLSLAAKQTLLESIAELENPDDDDAPELPLSRPPVINEATLKKKAIYIHNLESDFTPEDLDILDIDWKRWSSDAYKLRQDEAMEMATLLQALSLGFKSGIIVLGPTYEREAELLRHTDWLISDEEPIDTSGAILFPEGGVLKQAWLHSQHVPATEMLVFHHDPDRDHWLLFHANLETEEITCHEPLAQHGEDMIDVRNIVLIAKFFKPNRSASKPVRLIFHQGTHPQQFFTILAENCKE</sequence>
<reference evidence="4" key="1">
    <citation type="submission" date="2023-03" db="EMBL/GenBank/DDBJ databases">
        <title>Massive genome expansion in bonnet fungi (Mycena s.s.) driven by repeated elements and novel gene families across ecological guilds.</title>
        <authorList>
            <consortium name="Lawrence Berkeley National Laboratory"/>
            <person name="Harder C.B."/>
            <person name="Miyauchi S."/>
            <person name="Viragh M."/>
            <person name="Kuo A."/>
            <person name="Thoen E."/>
            <person name="Andreopoulos B."/>
            <person name="Lu D."/>
            <person name="Skrede I."/>
            <person name="Drula E."/>
            <person name="Henrissat B."/>
            <person name="Morin E."/>
            <person name="Kohler A."/>
            <person name="Barry K."/>
            <person name="LaButti K."/>
            <person name="Morin E."/>
            <person name="Salamov A."/>
            <person name="Lipzen A."/>
            <person name="Mereny Z."/>
            <person name="Hegedus B."/>
            <person name="Baldrian P."/>
            <person name="Stursova M."/>
            <person name="Weitz H."/>
            <person name="Taylor A."/>
            <person name="Grigoriev I.V."/>
            <person name="Nagy L.G."/>
            <person name="Martin F."/>
            <person name="Kauserud H."/>
        </authorList>
    </citation>
    <scope>NUCLEOTIDE SEQUENCE</scope>
    <source>
        <strain evidence="4">CBHHK200</strain>
    </source>
</reference>
<organism evidence="4 5">
    <name type="scientific">Mycena alexandri</name>
    <dbReference type="NCBI Taxonomy" id="1745969"/>
    <lineage>
        <taxon>Eukaryota</taxon>
        <taxon>Fungi</taxon>
        <taxon>Dikarya</taxon>
        <taxon>Basidiomycota</taxon>
        <taxon>Agaricomycotina</taxon>
        <taxon>Agaricomycetes</taxon>
        <taxon>Agaricomycetidae</taxon>
        <taxon>Agaricales</taxon>
        <taxon>Marasmiineae</taxon>
        <taxon>Mycenaceae</taxon>
        <taxon>Mycena</taxon>
    </lineage>
</organism>
<evidence type="ECO:0000256" key="1">
    <source>
        <dbReference type="PROSITE-ProRule" id="PRU00325"/>
    </source>
</evidence>
<feature type="compositionally biased region" description="Basic and acidic residues" evidence="2">
    <location>
        <begin position="120"/>
        <end position="138"/>
    </location>
</feature>
<accession>A0AAD6TJ68</accession>
<keyword evidence="1" id="KW-0863">Zinc-finger</keyword>